<evidence type="ECO:0000313" key="2">
    <source>
        <dbReference type="Proteomes" id="UP000237082"/>
    </source>
</evidence>
<organism evidence="1 2">
    <name type="scientific">Chromobacterium alticapitis</name>
    <dbReference type="NCBI Taxonomy" id="2073169"/>
    <lineage>
        <taxon>Bacteria</taxon>
        <taxon>Pseudomonadati</taxon>
        <taxon>Pseudomonadota</taxon>
        <taxon>Betaproteobacteria</taxon>
        <taxon>Neisseriales</taxon>
        <taxon>Chromobacteriaceae</taxon>
        <taxon>Chromobacterium</taxon>
    </lineage>
</organism>
<comment type="caution">
    <text evidence="1">The sequence shown here is derived from an EMBL/GenBank/DDBJ whole genome shotgun (WGS) entry which is preliminary data.</text>
</comment>
<dbReference type="EMBL" id="PQWB01000076">
    <property type="protein sequence ID" value="POZ61037.1"/>
    <property type="molecule type" value="Genomic_DNA"/>
</dbReference>
<gene>
    <name evidence="1" type="ORF">C2I19_15735</name>
</gene>
<reference evidence="2" key="1">
    <citation type="submission" date="2018-02" db="EMBL/GenBank/DDBJ databases">
        <authorList>
            <person name="O'Hara-Hanley K."/>
            <person name="Soby S."/>
        </authorList>
    </citation>
    <scope>NUCLEOTIDE SEQUENCE [LARGE SCALE GENOMIC DNA]</scope>
    <source>
        <strain evidence="2">MWU14-2602</strain>
    </source>
</reference>
<sequence length="229" mass="24054">MNNHVCIGILLALGLGGCASARLDVPRAVNYAASDQQKARAAHHWDVLAQDVASRIHAKLQSSGQDGQQVYLAPPASAVFDRSFHQLLLTRLLEQGVRLSTVPAAVQLTVDTQVIQHRSEVSNGIQFPVTTLAAGVAVIRDLALHGTPTGAALAGVGAAVGLDAGRLALNGGAAGGPTRTEVLVSTSLERGHSYLARTSDLYYIEQADSTLYGAEEPSTRMKTWKVVGQ</sequence>
<proteinExistence type="predicted"/>
<evidence type="ECO:0000313" key="1">
    <source>
        <dbReference type="EMBL" id="POZ61037.1"/>
    </source>
</evidence>
<accession>A0A2S5DDJ3</accession>
<dbReference type="AlphaFoldDB" id="A0A2S5DDJ3"/>
<dbReference type="OrthoDB" id="5422230at2"/>
<dbReference type="Proteomes" id="UP000237082">
    <property type="component" value="Unassembled WGS sequence"/>
</dbReference>
<protein>
    <submittedName>
        <fullName evidence="1">Uncharacterized protein</fullName>
    </submittedName>
</protein>
<name>A0A2S5DDJ3_9NEIS</name>
<dbReference type="RefSeq" id="WP_103903618.1">
    <property type="nucleotide sequence ID" value="NZ_PQWB01000076.1"/>
</dbReference>
<keyword evidence="2" id="KW-1185">Reference proteome</keyword>